<sequence>MFYKLHQYAIYHRVKQPSYITIIQLFKRKKKNRYFKKRNEDRFRFKTLLRATPCQCGSARPPFLKDETELEVHSLPHNAYKQQGKGREPANKRAVRDNMV</sequence>
<protein>
    <submittedName>
        <fullName evidence="2">Uncharacterized protein</fullName>
    </submittedName>
</protein>
<evidence type="ECO:0000256" key="1">
    <source>
        <dbReference type="SAM" id="MobiDB-lite"/>
    </source>
</evidence>
<reference evidence="2 3" key="1">
    <citation type="submission" date="2021-06" db="EMBL/GenBank/DDBJ databases">
        <title>Caerostris extrusa draft genome.</title>
        <authorList>
            <person name="Kono N."/>
            <person name="Arakawa K."/>
        </authorList>
    </citation>
    <scope>NUCLEOTIDE SEQUENCE [LARGE SCALE GENOMIC DNA]</scope>
</reference>
<organism evidence="2 3">
    <name type="scientific">Caerostris extrusa</name>
    <name type="common">Bark spider</name>
    <name type="synonym">Caerostris bankana</name>
    <dbReference type="NCBI Taxonomy" id="172846"/>
    <lineage>
        <taxon>Eukaryota</taxon>
        <taxon>Metazoa</taxon>
        <taxon>Ecdysozoa</taxon>
        <taxon>Arthropoda</taxon>
        <taxon>Chelicerata</taxon>
        <taxon>Arachnida</taxon>
        <taxon>Araneae</taxon>
        <taxon>Araneomorphae</taxon>
        <taxon>Entelegynae</taxon>
        <taxon>Araneoidea</taxon>
        <taxon>Araneidae</taxon>
        <taxon>Caerostris</taxon>
    </lineage>
</organism>
<feature type="region of interest" description="Disordered" evidence="1">
    <location>
        <begin position="76"/>
        <end position="100"/>
    </location>
</feature>
<feature type="compositionally biased region" description="Basic and acidic residues" evidence="1">
    <location>
        <begin position="85"/>
        <end position="100"/>
    </location>
</feature>
<gene>
    <name evidence="2" type="ORF">CEXT_67541</name>
</gene>
<dbReference type="Proteomes" id="UP001054945">
    <property type="component" value="Unassembled WGS sequence"/>
</dbReference>
<evidence type="ECO:0000313" key="2">
    <source>
        <dbReference type="EMBL" id="GIY97425.1"/>
    </source>
</evidence>
<dbReference type="AlphaFoldDB" id="A0AAV4XU50"/>
<proteinExistence type="predicted"/>
<dbReference type="EMBL" id="BPLR01018155">
    <property type="protein sequence ID" value="GIY97425.1"/>
    <property type="molecule type" value="Genomic_DNA"/>
</dbReference>
<name>A0AAV4XU50_CAEEX</name>
<comment type="caution">
    <text evidence="2">The sequence shown here is derived from an EMBL/GenBank/DDBJ whole genome shotgun (WGS) entry which is preliminary data.</text>
</comment>
<evidence type="ECO:0000313" key="3">
    <source>
        <dbReference type="Proteomes" id="UP001054945"/>
    </source>
</evidence>
<accession>A0AAV4XU50</accession>
<keyword evidence="3" id="KW-1185">Reference proteome</keyword>